<keyword evidence="17" id="KW-0832">Ubl conjugation</keyword>
<evidence type="ECO:0000256" key="26">
    <source>
        <dbReference type="ARBA" id="ARBA00080427"/>
    </source>
</evidence>
<dbReference type="PROSITE" id="PS51907">
    <property type="entry name" value="ZF_UBZ3"/>
    <property type="match status" value="1"/>
</dbReference>
<evidence type="ECO:0000256" key="14">
    <source>
        <dbReference type="ARBA" id="ARBA00022771"/>
    </source>
</evidence>
<keyword evidence="31" id="KW-1185">Reference proteome</keyword>
<evidence type="ECO:0000256" key="16">
    <source>
        <dbReference type="ARBA" id="ARBA00022842"/>
    </source>
</evidence>
<evidence type="ECO:0000256" key="12">
    <source>
        <dbReference type="ARBA" id="ARBA00022723"/>
    </source>
</evidence>
<dbReference type="SUPFAM" id="SSF100879">
    <property type="entry name" value="Lesion bypass DNA polymerase (Y-family), little finger domain"/>
    <property type="match status" value="1"/>
</dbReference>
<dbReference type="GO" id="GO:0003887">
    <property type="term" value="F:DNA-directed DNA polymerase activity"/>
    <property type="evidence" value="ECO:0007669"/>
    <property type="project" value="UniProtKB-KW"/>
</dbReference>
<keyword evidence="6" id="KW-0515">Mutator protein</keyword>
<evidence type="ECO:0000256" key="11">
    <source>
        <dbReference type="ARBA" id="ARBA00022705"/>
    </source>
</evidence>
<keyword evidence="16" id="KW-0460">Magnesium</keyword>
<keyword evidence="21" id="KW-0539">Nucleus</keyword>
<dbReference type="Pfam" id="PF21704">
    <property type="entry name" value="POLH-Rev1_HhH"/>
    <property type="match status" value="1"/>
</dbReference>
<proteinExistence type="inferred from homology"/>
<dbReference type="CDD" id="cd01702">
    <property type="entry name" value="PolY_Pol_eta"/>
    <property type="match status" value="1"/>
</dbReference>
<dbReference type="FunFam" id="3.30.70.270:FF:000022">
    <property type="entry name" value="DNA polymerase eta"/>
    <property type="match status" value="1"/>
</dbReference>
<keyword evidence="22" id="KW-0704">Schiff base</keyword>
<evidence type="ECO:0000256" key="21">
    <source>
        <dbReference type="ARBA" id="ARBA00023242"/>
    </source>
</evidence>
<dbReference type="GO" id="GO:0005657">
    <property type="term" value="C:replication fork"/>
    <property type="evidence" value="ECO:0007669"/>
    <property type="project" value="TreeGrafter"/>
</dbReference>
<feature type="compositionally biased region" description="Polar residues" evidence="27">
    <location>
        <begin position="482"/>
        <end position="511"/>
    </location>
</feature>
<evidence type="ECO:0000256" key="7">
    <source>
        <dbReference type="ARBA" id="ARBA00022499"/>
    </source>
</evidence>
<feature type="domain" description="UmuC" evidence="28">
    <location>
        <begin position="9"/>
        <end position="223"/>
    </location>
</feature>
<evidence type="ECO:0000256" key="4">
    <source>
        <dbReference type="ARBA" id="ARBA00010945"/>
    </source>
</evidence>
<keyword evidence="18" id="KW-0239">DNA-directed DNA polymerase</keyword>
<keyword evidence="7" id="KW-1017">Isopeptide bond</keyword>
<evidence type="ECO:0000256" key="1">
    <source>
        <dbReference type="ARBA" id="ARBA00001936"/>
    </source>
</evidence>
<dbReference type="Gene3D" id="3.30.1490.100">
    <property type="entry name" value="DNA polymerase, Y-family, little finger domain"/>
    <property type="match status" value="1"/>
</dbReference>
<keyword evidence="12" id="KW-0479">Metal-binding</keyword>
<dbReference type="GO" id="GO:0003684">
    <property type="term" value="F:damaged DNA binding"/>
    <property type="evidence" value="ECO:0007669"/>
    <property type="project" value="InterPro"/>
</dbReference>
<evidence type="ECO:0000256" key="18">
    <source>
        <dbReference type="ARBA" id="ARBA00022932"/>
    </source>
</evidence>
<evidence type="ECO:0000256" key="24">
    <source>
        <dbReference type="ARBA" id="ARBA00049244"/>
    </source>
</evidence>
<comment type="catalytic activity">
    <reaction evidence="24">
        <text>DNA(n) + a 2'-deoxyribonucleoside 5'-triphosphate = DNA(n+1) + diphosphate</text>
        <dbReference type="Rhea" id="RHEA:22508"/>
        <dbReference type="Rhea" id="RHEA-COMP:17339"/>
        <dbReference type="Rhea" id="RHEA-COMP:17340"/>
        <dbReference type="ChEBI" id="CHEBI:33019"/>
        <dbReference type="ChEBI" id="CHEBI:61560"/>
        <dbReference type="ChEBI" id="CHEBI:173112"/>
        <dbReference type="EC" id="2.7.7.7"/>
    </reaction>
</comment>
<name>A0A2K6KCA4_RHIBE</name>
<comment type="subunit">
    <text evidence="25">Interacts with REV1. Interacts with monoubiquitinated PCNA, but not unmodified PCNA. Interacts with POLI; this interaction targets POLI to the replication machinery. Interacts with PALB2 and BRCA2; the interactions are direct and are required to sustain the recruitment of POLH at blocked replication forks and to stimulate POLH-dependent DNA synthesis on D loop substrates. Interacts (via C-terminus) with TRAIP. Interacts with ubiquitin. Interacts with POLDIP2.</text>
</comment>
<keyword evidence="15" id="KW-0862">Zinc</keyword>
<evidence type="ECO:0000313" key="30">
    <source>
        <dbReference type="Ensembl" id="ENSRBIP00000008898.1"/>
    </source>
</evidence>
<evidence type="ECO:0000256" key="23">
    <source>
        <dbReference type="ARBA" id="ARBA00044975"/>
    </source>
</evidence>
<dbReference type="GO" id="GO:0000731">
    <property type="term" value="P:DNA synthesis involved in DNA repair"/>
    <property type="evidence" value="ECO:0007669"/>
    <property type="project" value="Ensembl"/>
</dbReference>
<dbReference type="GO" id="GO:0005654">
    <property type="term" value="C:nucleoplasm"/>
    <property type="evidence" value="ECO:0007669"/>
    <property type="project" value="Ensembl"/>
</dbReference>
<evidence type="ECO:0000256" key="9">
    <source>
        <dbReference type="ARBA" id="ARBA00022679"/>
    </source>
</evidence>
<dbReference type="PANTHER" id="PTHR45873">
    <property type="entry name" value="DNA POLYMERASE ETA"/>
    <property type="match status" value="1"/>
</dbReference>
<dbReference type="InterPro" id="IPR043502">
    <property type="entry name" value="DNA/RNA_pol_sf"/>
</dbReference>
<dbReference type="FunFam" id="1.10.150.20:FF:000014">
    <property type="entry name" value="Polymerase (DNA directed), eta"/>
    <property type="match status" value="1"/>
</dbReference>
<protein>
    <recommendedName>
        <fullName evidence="23">DNA polymerase eta</fullName>
        <ecNumber evidence="5">2.7.7.7</ecNumber>
    </recommendedName>
    <alternativeName>
        <fullName evidence="26">RAD30 homolog A</fullName>
    </alternativeName>
</protein>
<dbReference type="InterPro" id="IPR041298">
    <property type="entry name" value="UBZ3"/>
</dbReference>
<gene>
    <name evidence="30" type="primary">POLH</name>
</gene>
<dbReference type="InterPro" id="IPR036775">
    <property type="entry name" value="DNA_pol_Y-fam_lit_finger_sf"/>
</dbReference>
<feature type="region of interest" description="Disordered" evidence="27">
    <location>
        <begin position="660"/>
        <end position="685"/>
    </location>
</feature>
<dbReference type="SUPFAM" id="SSF56672">
    <property type="entry name" value="DNA/RNA polymerases"/>
    <property type="match status" value="1"/>
</dbReference>
<dbReference type="AlphaFoldDB" id="A0A2K6KCA4"/>
<evidence type="ECO:0000256" key="20">
    <source>
        <dbReference type="ARBA" id="ARBA00023204"/>
    </source>
</evidence>
<evidence type="ECO:0000256" key="6">
    <source>
        <dbReference type="ARBA" id="ARBA00022457"/>
    </source>
</evidence>
<dbReference type="FunFam" id="3.30.1490.100:FF:000007">
    <property type="entry name" value="DNA polymerase eta"/>
    <property type="match status" value="1"/>
</dbReference>
<dbReference type="GO" id="GO:0071494">
    <property type="term" value="P:cellular response to UV-C"/>
    <property type="evidence" value="ECO:0007669"/>
    <property type="project" value="Ensembl"/>
</dbReference>
<feature type="domain" description="UBZ3-type" evidence="29">
    <location>
        <begin position="612"/>
        <end position="646"/>
    </location>
</feature>
<dbReference type="FunFam" id="3.40.1170.60:FF:000003">
    <property type="entry name" value="DNA polymerase eta"/>
    <property type="match status" value="1"/>
</dbReference>
<dbReference type="GO" id="GO:0006260">
    <property type="term" value="P:DNA replication"/>
    <property type="evidence" value="ECO:0007669"/>
    <property type="project" value="UniProtKB-KW"/>
</dbReference>
<comment type="cofactor">
    <cofactor evidence="2">
        <name>Mg(2+)</name>
        <dbReference type="ChEBI" id="CHEBI:18420"/>
    </cofactor>
</comment>
<evidence type="ECO:0000256" key="19">
    <source>
        <dbReference type="ARBA" id="ARBA00023125"/>
    </source>
</evidence>
<dbReference type="InterPro" id="IPR043128">
    <property type="entry name" value="Rev_trsase/Diguanyl_cyclase"/>
</dbReference>
<evidence type="ECO:0000259" key="29">
    <source>
        <dbReference type="PROSITE" id="PS51907"/>
    </source>
</evidence>
<dbReference type="GO" id="GO:0035861">
    <property type="term" value="C:site of double-strand break"/>
    <property type="evidence" value="ECO:0007669"/>
    <property type="project" value="TreeGrafter"/>
</dbReference>
<dbReference type="Gene3D" id="3.30.70.270">
    <property type="match status" value="2"/>
</dbReference>
<keyword evidence="11" id="KW-0235">DNA replication</keyword>
<keyword evidence="13" id="KW-0227">DNA damage</keyword>
<evidence type="ECO:0000256" key="3">
    <source>
        <dbReference type="ARBA" id="ARBA00004123"/>
    </source>
</evidence>
<dbReference type="Ensembl" id="ENSRBIT00000032509.1">
    <property type="protein sequence ID" value="ENSRBIP00000008898.1"/>
    <property type="gene ID" value="ENSRBIG00000028330.1"/>
</dbReference>
<keyword evidence="19" id="KW-0238">DNA-binding</keyword>
<dbReference type="GO" id="GO:0005829">
    <property type="term" value="C:cytosol"/>
    <property type="evidence" value="ECO:0007669"/>
    <property type="project" value="Ensembl"/>
</dbReference>
<comment type="subcellular location">
    <subcellularLocation>
        <location evidence="3">Nucleus</location>
    </subcellularLocation>
</comment>
<dbReference type="GO" id="GO:0008270">
    <property type="term" value="F:zinc ion binding"/>
    <property type="evidence" value="ECO:0007669"/>
    <property type="project" value="UniProtKB-KW"/>
</dbReference>
<dbReference type="InterPro" id="IPR017961">
    <property type="entry name" value="DNA_pol_Y-fam_little_finger"/>
</dbReference>
<dbReference type="InterPro" id="IPR052230">
    <property type="entry name" value="DNA_polymerase_eta"/>
</dbReference>
<dbReference type="Pfam" id="PF00817">
    <property type="entry name" value="IMS"/>
    <property type="match status" value="1"/>
</dbReference>
<feature type="region of interest" description="Disordered" evidence="27">
    <location>
        <begin position="480"/>
        <end position="511"/>
    </location>
</feature>
<dbReference type="OMA" id="QNHRVAK"/>
<dbReference type="GeneTree" id="ENSGT00940000157048"/>
<keyword evidence="9" id="KW-0808">Transferase</keyword>
<reference evidence="30" key="2">
    <citation type="submission" date="2025-08" db="UniProtKB">
        <authorList>
            <consortium name="Ensembl"/>
        </authorList>
    </citation>
    <scope>IDENTIFICATION</scope>
</reference>
<dbReference type="InterPro" id="IPR001126">
    <property type="entry name" value="UmuC"/>
</dbReference>
<evidence type="ECO:0000256" key="13">
    <source>
        <dbReference type="ARBA" id="ARBA00022763"/>
    </source>
</evidence>
<dbReference type="GO" id="GO:0006290">
    <property type="term" value="P:pyrimidine dimer repair"/>
    <property type="evidence" value="ECO:0007669"/>
    <property type="project" value="Ensembl"/>
</dbReference>
<keyword evidence="14" id="KW-0863">Zinc-finger</keyword>
<dbReference type="PROSITE" id="PS50173">
    <property type="entry name" value="UMUC"/>
    <property type="match status" value="1"/>
</dbReference>
<evidence type="ECO:0000256" key="5">
    <source>
        <dbReference type="ARBA" id="ARBA00012417"/>
    </source>
</evidence>
<evidence type="ECO:0000256" key="17">
    <source>
        <dbReference type="ARBA" id="ARBA00022843"/>
    </source>
</evidence>
<dbReference type="PIRSF" id="PIRSF036603">
    <property type="entry name" value="DPol_eta"/>
    <property type="match status" value="1"/>
</dbReference>
<evidence type="ECO:0000259" key="28">
    <source>
        <dbReference type="PROSITE" id="PS50173"/>
    </source>
</evidence>
<evidence type="ECO:0000256" key="2">
    <source>
        <dbReference type="ARBA" id="ARBA00001946"/>
    </source>
</evidence>
<evidence type="ECO:0000256" key="15">
    <source>
        <dbReference type="ARBA" id="ARBA00022833"/>
    </source>
</evidence>
<reference evidence="30" key="3">
    <citation type="submission" date="2025-09" db="UniProtKB">
        <authorList>
            <consortium name="Ensembl"/>
        </authorList>
    </citation>
    <scope>IDENTIFICATION</scope>
</reference>
<dbReference type="Gene3D" id="3.40.1170.60">
    <property type="match status" value="1"/>
</dbReference>
<evidence type="ECO:0000256" key="8">
    <source>
        <dbReference type="ARBA" id="ARBA00022634"/>
    </source>
</evidence>
<keyword evidence="8" id="KW-0237">DNA synthesis</keyword>
<dbReference type="Pfam" id="PF11799">
    <property type="entry name" value="IMS_C"/>
    <property type="match status" value="1"/>
</dbReference>
<reference evidence="30 31" key="1">
    <citation type="submission" date="2016-06" db="EMBL/GenBank/DDBJ databases">
        <title>Genome of Rhinopithecus bieti.</title>
        <authorList>
            <person name="Wu"/>
            <person name="C.-I. and Zhang"/>
            <person name="Y."/>
        </authorList>
    </citation>
    <scope>NUCLEOTIDE SEQUENCE</scope>
</reference>
<evidence type="ECO:0000256" key="25">
    <source>
        <dbReference type="ARBA" id="ARBA00064665"/>
    </source>
</evidence>
<comment type="cofactor">
    <cofactor evidence="1">
        <name>Mn(2+)</name>
        <dbReference type="ChEBI" id="CHEBI:29035"/>
    </cofactor>
</comment>
<sequence>MATGQDRVVALVDMDCFFVQVEQRQNPHLRNKPCAVVQYKSWKGGGIIAVSYEARAFGVTRSMWADDAKKLCPDLLLAQVRESRGKANLTKYREASVEVMEIMSRFAVIERASIDEAYVDLTSAVQERLQKLQGQPISADLLPSTYIEGLPQGPTTAEETVQKEGMRKQGLFQWLDSLQLDNLTSPDLQLTVGAVIVEEMRAAIERDTGFQCSAGISHNKVKANNIYDVTYQFFVSFVISRNLGGKLGASVIEILGVEYMGELTQFTESQLQSHFGEKNGSWLYAMCRGIEHDPVKPRQLPKTIGCSKNFPGKTALATREQVQWWLLQLAQELEERLTKDRNDNDRVATQLAVSIRVQGDKRLSSLRRCCALTRYDAHKMSHDAFTVIKNCNTSGIQTEWSPPLTMLFLCATKFSASAPSSCTDITSFLSSDPSSLLKVPVTSLEAKTEGSGPVVTTTKKATTSLESFFQKAAERQKVKEASLSSLTAPTQAPTINSPSKPSLPFQTSQTTGTEPFFKQKSLLLKQKQLNNSSVSFPPQNPWSNCKALPNSLPIEYPGCVPVCEGVLKLESSKATPAEMDLAHNSQSMYASSASKSALQVTQKATPTPSLLAAEDQVPCEKCGSLVPVWDMPEHMDYHFALELQKSFLQPHSSNRQVVSAISHQGKRNPKSPLACTNKRPRPEGMQTLESFFKPLTH</sequence>
<evidence type="ECO:0000256" key="10">
    <source>
        <dbReference type="ARBA" id="ARBA00022695"/>
    </source>
</evidence>
<dbReference type="GO" id="GO:0042276">
    <property type="term" value="P:error-prone translesion synthesis"/>
    <property type="evidence" value="ECO:0007669"/>
    <property type="project" value="TreeGrafter"/>
</dbReference>
<organism evidence="30 31">
    <name type="scientific">Rhinopithecus bieti</name>
    <name type="common">Black snub-nosed monkey</name>
    <name type="synonym">Pygathrix bieti</name>
    <dbReference type="NCBI Taxonomy" id="61621"/>
    <lineage>
        <taxon>Eukaryota</taxon>
        <taxon>Metazoa</taxon>
        <taxon>Chordata</taxon>
        <taxon>Craniata</taxon>
        <taxon>Vertebrata</taxon>
        <taxon>Euteleostomi</taxon>
        <taxon>Mammalia</taxon>
        <taxon>Eutheria</taxon>
        <taxon>Euarchontoglires</taxon>
        <taxon>Primates</taxon>
        <taxon>Haplorrhini</taxon>
        <taxon>Catarrhini</taxon>
        <taxon>Cercopithecidae</taxon>
        <taxon>Colobinae</taxon>
        <taxon>Rhinopithecus</taxon>
    </lineage>
</organism>
<keyword evidence="10" id="KW-0548">Nucleotidyltransferase</keyword>
<dbReference type="PANTHER" id="PTHR45873:SF1">
    <property type="entry name" value="DNA POLYMERASE ETA"/>
    <property type="match status" value="1"/>
</dbReference>
<evidence type="ECO:0000256" key="22">
    <source>
        <dbReference type="ARBA" id="ARBA00023270"/>
    </source>
</evidence>
<keyword evidence="20" id="KW-0234">DNA repair</keyword>
<dbReference type="EC" id="2.7.7.7" evidence="5"/>
<evidence type="ECO:0000256" key="27">
    <source>
        <dbReference type="SAM" id="MobiDB-lite"/>
    </source>
</evidence>
<dbReference type="STRING" id="61621.ENSRBIP00000008898"/>
<comment type="similarity">
    <text evidence="4">Belongs to the DNA polymerase type-Y family.</text>
</comment>
<dbReference type="Pfam" id="PF18439">
    <property type="entry name" value="zf_UBZ"/>
    <property type="match status" value="1"/>
</dbReference>
<evidence type="ECO:0000313" key="31">
    <source>
        <dbReference type="Proteomes" id="UP000233180"/>
    </source>
</evidence>
<dbReference type="Gene3D" id="1.10.150.20">
    <property type="entry name" value="5' to 3' exonuclease, C-terminal subdomain"/>
    <property type="match status" value="1"/>
</dbReference>
<dbReference type="Proteomes" id="UP000233180">
    <property type="component" value="Unassembled WGS sequence"/>
</dbReference>
<accession>A0A2K6KCA4</accession>